<dbReference type="EnsemblMetazoa" id="AEPI003623-RA">
    <property type="protein sequence ID" value="AEPI003623-PA"/>
    <property type="gene ID" value="AEPI003623"/>
</dbReference>
<protein>
    <submittedName>
        <fullName evidence="2">Uncharacterized protein</fullName>
    </submittedName>
</protein>
<dbReference type="AlphaFoldDB" id="A0A182P9L8"/>
<evidence type="ECO:0000313" key="2">
    <source>
        <dbReference type="EnsemblMetazoa" id="AEPI003623-PA"/>
    </source>
</evidence>
<organism evidence="2 3">
    <name type="scientific">Anopheles epiroticus</name>
    <dbReference type="NCBI Taxonomy" id="199890"/>
    <lineage>
        <taxon>Eukaryota</taxon>
        <taxon>Metazoa</taxon>
        <taxon>Ecdysozoa</taxon>
        <taxon>Arthropoda</taxon>
        <taxon>Hexapoda</taxon>
        <taxon>Insecta</taxon>
        <taxon>Pterygota</taxon>
        <taxon>Neoptera</taxon>
        <taxon>Endopterygota</taxon>
        <taxon>Diptera</taxon>
        <taxon>Nematocera</taxon>
        <taxon>Culicoidea</taxon>
        <taxon>Culicidae</taxon>
        <taxon>Anophelinae</taxon>
        <taxon>Anopheles</taxon>
    </lineage>
</organism>
<feature type="region of interest" description="Disordered" evidence="1">
    <location>
        <begin position="1"/>
        <end position="54"/>
    </location>
</feature>
<sequence length="67" mass="7553">MQQHLGDLQPEDLSLHSNVATNLQPEACTNEETSPQPTRTTLSEELDKEHLKNRPERYINCTGHAAN</sequence>
<reference evidence="2" key="2">
    <citation type="submission" date="2020-05" db="UniProtKB">
        <authorList>
            <consortium name="EnsemblMetazoa"/>
        </authorList>
    </citation>
    <scope>IDENTIFICATION</scope>
    <source>
        <strain evidence="2">Epiroticus2</strain>
    </source>
</reference>
<dbReference type="Proteomes" id="UP000075885">
    <property type="component" value="Unassembled WGS sequence"/>
</dbReference>
<proteinExistence type="predicted"/>
<feature type="compositionally biased region" description="Basic and acidic residues" evidence="1">
    <location>
        <begin position="45"/>
        <end position="54"/>
    </location>
</feature>
<evidence type="ECO:0000313" key="3">
    <source>
        <dbReference type="Proteomes" id="UP000075885"/>
    </source>
</evidence>
<feature type="compositionally biased region" description="Polar residues" evidence="1">
    <location>
        <begin position="15"/>
        <end position="24"/>
    </location>
</feature>
<dbReference type="VEuPathDB" id="VectorBase:AEPI003623"/>
<keyword evidence="3" id="KW-1185">Reference proteome</keyword>
<feature type="compositionally biased region" description="Polar residues" evidence="1">
    <location>
        <begin position="30"/>
        <end position="43"/>
    </location>
</feature>
<accession>A0A182P9L8</accession>
<reference evidence="3" key="1">
    <citation type="submission" date="2013-03" db="EMBL/GenBank/DDBJ databases">
        <title>The Genome Sequence of Anopheles epiroticus epiroticus2.</title>
        <authorList>
            <consortium name="The Broad Institute Genomics Platform"/>
            <person name="Neafsey D.E."/>
            <person name="Howell P."/>
            <person name="Walker B."/>
            <person name="Young S.K."/>
            <person name="Zeng Q."/>
            <person name="Gargeya S."/>
            <person name="Fitzgerald M."/>
            <person name="Haas B."/>
            <person name="Abouelleil A."/>
            <person name="Allen A.W."/>
            <person name="Alvarado L."/>
            <person name="Arachchi H.M."/>
            <person name="Berlin A.M."/>
            <person name="Chapman S.B."/>
            <person name="Gainer-Dewar J."/>
            <person name="Goldberg J."/>
            <person name="Griggs A."/>
            <person name="Gujja S."/>
            <person name="Hansen M."/>
            <person name="Howarth C."/>
            <person name="Imamovic A."/>
            <person name="Ireland A."/>
            <person name="Larimer J."/>
            <person name="McCowan C."/>
            <person name="Murphy C."/>
            <person name="Pearson M."/>
            <person name="Poon T.W."/>
            <person name="Priest M."/>
            <person name="Roberts A."/>
            <person name="Saif S."/>
            <person name="Shea T."/>
            <person name="Sisk P."/>
            <person name="Sykes S."/>
            <person name="Wortman J."/>
            <person name="Nusbaum C."/>
            <person name="Birren B."/>
        </authorList>
    </citation>
    <scope>NUCLEOTIDE SEQUENCE [LARGE SCALE GENOMIC DNA]</scope>
    <source>
        <strain evidence="3">Epiroticus2</strain>
    </source>
</reference>
<name>A0A182P9L8_9DIPT</name>
<evidence type="ECO:0000256" key="1">
    <source>
        <dbReference type="SAM" id="MobiDB-lite"/>
    </source>
</evidence>